<sequence>MRAASRARLFLAGLATRHSTAGQSEVLCPGAAAGGDVGVPGRRAALPVTATDHLDALARALTAAGWSTSPRYQESPALLRVVAPELPGVGESVWVKPGVGGVPWFISSTGDPLAPCHDLAAAVAGIETRLGPYMATASLCTAAEEESLRRRLADRVRTPRRRT</sequence>
<accession>A0A4R5B8A9</accession>
<dbReference type="RefSeq" id="WP_131898007.1">
    <property type="nucleotide sequence ID" value="NZ_SMKU01000163.1"/>
</dbReference>
<comment type="caution">
    <text evidence="1">The sequence shown here is derived from an EMBL/GenBank/DDBJ whole genome shotgun (WGS) entry which is preliminary data.</text>
</comment>
<organism evidence="1 2">
    <name type="scientific">Actinomadura rubrisoli</name>
    <dbReference type="NCBI Taxonomy" id="2530368"/>
    <lineage>
        <taxon>Bacteria</taxon>
        <taxon>Bacillati</taxon>
        <taxon>Actinomycetota</taxon>
        <taxon>Actinomycetes</taxon>
        <taxon>Streptosporangiales</taxon>
        <taxon>Thermomonosporaceae</taxon>
        <taxon>Actinomadura</taxon>
    </lineage>
</organism>
<protein>
    <submittedName>
        <fullName evidence="1">Uncharacterized protein</fullName>
    </submittedName>
</protein>
<gene>
    <name evidence="1" type="ORF">E1298_26855</name>
</gene>
<dbReference type="Proteomes" id="UP000294513">
    <property type="component" value="Unassembled WGS sequence"/>
</dbReference>
<dbReference type="AlphaFoldDB" id="A0A4R5B8A9"/>
<evidence type="ECO:0000313" key="1">
    <source>
        <dbReference type="EMBL" id="TDD79914.1"/>
    </source>
</evidence>
<dbReference type="EMBL" id="SMKU01000163">
    <property type="protein sequence ID" value="TDD79914.1"/>
    <property type="molecule type" value="Genomic_DNA"/>
</dbReference>
<reference evidence="1 2" key="1">
    <citation type="submission" date="2019-03" db="EMBL/GenBank/DDBJ databases">
        <title>Draft genome sequences of novel Actinobacteria.</title>
        <authorList>
            <person name="Sahin N."/>
            <person name="Ay H."/>
            <person name="Saygin H."/>
        </authorList>
    </citation>
    <scope>NUCLEOTIDE SEQUENCE [LARGE SCALE GENOMIC DNA]</scope>
    <source>
        <strain evidence="1 2">H3C3</strain>
    </source>
</reference>
<evidence type="ECO:0000313" key="2">
    <source>
        <dbReference type="Proteomes" id="UP000294513"/>
    </source>
</evidence>
<proteinExistence type="predicted"/>
<keyword evidence="2" id="KW-1185">Reference proteome</keyword>
<name>A0A4R5B8A9_9ACTN</name>
<dbReference type="OrthoDB" id="3482824at2"/>